<feature type="region of interest" description="Disordered" evidence="1">
    <location>
        <begin position="39"/>
        <end position="66"/>
    </location>
</feature>
<feature type="non-terminal residue" evidence="2">
    <location>
        <position position="1"/>
    </location>
</feature>
<feature type="region of interest" description="Disordered" evidence="1">
    <location>
        <begin position="1"/>
        <end position="23"/>
    </location>
</feature>
<sequence>VGREKKAAGGVRFHSAAPRKGRDCSSLGAELTVALHQFNTPEMGGRNPDKDKIPRRFPPWKASPRALEGSGREEWRFWASARCKHVPHRNFFKIKAWTSQSRTLDFASLLGNLSGSQT</sequence>
<evidence type="ECO:0000313" key="2">
    <source>
        <dbReference type="EMBL" id="AIS92487.1"/>
    </source>
</evidence>
<dbReference type="EMBL" id="KF961199">
    <property type="protein sequence ID" value="AIS92487.1"/>
    <property type="molecule type" value="Genomic_DNA"/>
</dbReference>
<feature type="non-terminal residue" evidence="2">
    <location>
        <position position="118"/>
    </location>
</feature>
<proteinExistence type="predicted"/>
<reference evidence="2" key="1">
    <citation type="journal article" date="2014" name="Phytochemistry">
        <title>Multiple genes of mevalonate and non-mevalonate pathways contribute to high aconites content in an endangered medicinal herb, Aconitum heterophyllum Wall.</title>
        <authorList>
            <person name="Malhotra N."/>
            <person name="Kumar V."/>
            <person name="Sood H."/>
            <person name="Singh T.R."/>
            <person name="Chauhan R.S."/>
        </authorList>
    </citation>
    <scope>NUCLEOTIDE SEQUENCE</scope>
    <source>
        <tissue evidence="2">Leaf</tissue>
    </source>
</reference>
<protein>
    <submittedName>
        <fullName evidence="2">1-deoxy-D-xylulose 5-phosphate synthase</fullName>
    </submittedName>
</protein>
<evidence type="ECO:0000256" key="1">
    <source>
        <dbReference type="SAM" id="MobiDB-lite"/>
    </source>
</evidence>
<accession>A0A097DBI5</accession>
<dbReference type="AlphaFoldDB" id="A0A097DBI5"/>
<organism evidence="2">
    <name type="scientific">Aconitum heterophyllum</name>
    <dbReference type="NCBI Taxonomy" id="279769"/>
    <lineage>
        <taxon>Eukaryota</taxon>
        <taxon>Viridiplantae</taxon>
        <taxon>Streptophyta</taxon>
        <taxon>Embryophyta</taxon>
        <taxon>Tracheophyta</taxon>
        <taxon>Spermatophyta</taxon>
        <taxon>Magnoliopsida</taxon>
        <taxon>Ranunculales</taxon>
        <taxon>Ranunculaceae</taxon>
        <taxon>Ranunculoideae</taxon>
        <taxon>Delphinieae</taxon>
        <taxon>Aconitum</taxon>
    </lineage>
</organism>
<name>A0A097DBI5_9MAGN</name>
<gene>
    <name evidence="2" type="primary">DXPS</name>
</gene>